<keyword evidence="2" id="KW-1185">Reference proteome</keyword>
<reference evidence="1 2" key="1">
    <citation type="submission" date="2024-01" db="EMBL/GenBank/DDBJ databases">
        <title>The complete chloroplast genome sequence of Lithospermum erythrorhizon: insights into the phylogenetic relationship among Boraginaceae species and the maternal lineages of purple gromwells.</title>
        <authorList>
            <person name="Okada T."/>
            <person name="Watanabe K."/>
        </authorList>
    </citation>
    <scope>NUCLEOTIDE SEQUENCE [LARGE SCALE GENOMIC DNA]</scope>
</reference>
<dbReference type="AlphaFoldDB" id="A0AAV3S0N5"/>
<gene>
    <name evidence="1" type="ORF">LIER_33693</name>
</gene>
<dbReference type="Proteomes" id="UP001454036">
    <property type="component" value="Unassembled WGS sequence"/>
</dbReference>
<evidence type="ECO:0000313" key="1">
    <source>
        <dbReference type="EMBL" id="GAA0186405.1"/>
    </source>
</evidence>
<name>A0AAV3S0N5_LITER</name>
<protein>
    <recommendedName>
        <fullName evidence="3">Retrovirus-related Pol polyprotein from transposon TNT 1-94</fullName>
    </recommendedName>
</protein>
<evidence type="ECO:0008006" key="3">
    <source>
        <dbReference type="Google" id="ProtNLM"/>
    </source>
</evidence>
<dbReference type="PANTHER" id="PTHR11439">
    <property type="entry name" value="GAG-POL-RELATED RETROTRANSPOSON"/>
    <property type="match status" value="1"/>
</dbReference>
<accession>A0AAV3S0N5</accession>
<sequence length="124" mass="14121">MDIETMKEIPYVSVVGSLMYAMICTRPDIASSVGIVSRFLARLGKKHCERVKWILRYFKGTLETSICFGDGENILKSYTDADMAFDIDSKRSTSHISSHLQGKQSRGNLSFKNVWHFPQPRQNT</sequence>
<dbReference type="PANTHER" id="PTHR11439:SF467">
    <property type="entry name" value="INTEGRASE CATALYTIC DOMAIN-CONTAINING PROTEIN"/>
    <property type="match status" value="1"/>
</dbReference>
<evidence type="ECO:0000313" key="2">
    <source>
        <dbReference type="Proteomes" id="UP001454036"/>
    </source>
</evidence>
<comment type="caution">
    <text evidence="1">The sequence shown here is derived from an EMBL/GenBank/DDBJ whole genome shotgun (WGS) entry which is preliminary data.</text>
</comment>
<organism evidence="1 2">
    <name type="scientific">Lithospermum erythrorhizon</name>
    <name type="common">Purple gromwell</name>
    <name type="synonym">Lithospermum officinale var. erythrorhizon</name>
    <dbReference type="NCBI Taxonomy" id="34254"/>
    <lineage>
        <taxon>Eukaryota</taxon>
        <taxon>Viridiplantae</taxon>
        <taxon>Streptophyta</taxon>
        <taxon>Embryophyta</taxon>
        <taxon>Tracheophyta</taxon>
        <taxon>Spermatophyta</taxon>
        <taxon>Magnoliopsida</taxon>
        <taxon>eudicotyledons</taxon>
        <taxon>Gunneridae</taxon>
        <taxon>Pentapetalae</taxon>
        <taxon>asterids</taxon>
        <taxon>lamiids</taxon>
        <taxon>Boraginales</taxon>
        <taxon>Boraginaceae</taxon>
        <taxon>Boraginoideae</taxon>
        <taxon>Lithospermeae</taxon>
        <taxon>Lithospermum</taxon>
    </lineage>
</organism>
<proteinExistence type="predicted"/>
<dbReference type="EMBL" id="BAABME010013670">
    <property type="protein sequence ID" value="GAA0186405.1"/>
    <property type="molecule type" value="Genomic_DNA"/>
</dbReference>